<proteinExistence type="predicted"/>
<reference evidence="1" key="1">
    <citation type="submission" date="2020-06" db="EMBL/GenBank/DDBJ databases">
        <authorList>
            <person name="Li T."/>
            <person name="Hu X."/>
            <person name="Zhang T."/>
            <person name="Song X."/>
            <person name="Zhang H."/>
            <person name="Dai N."/>
            <person name="Sheng W."/>
            <person name="Hou X."/>
            <person name="Wei L."/>
        </authorList>
    </citation>
    <scope>NUCLEOTIDE SEQUENCE</scope>
    <source>
        <strain evidence="1">KEN1</strain>
        <tissue evidence="1">Leaf</tissue>
    </source>
</reference>
<gene>
    <name evidence="1" type="ORF">Slati_1485000</name>
</gene>
<comment type="caution">
    <text evidence="1">The sequence shown here is derived from an EMBL/GenBank/DDBJ whole genome shotgun (WGS) entry which is preliminary data.</text>
</comment>
<sequence length="431" mass="49118">MQGFVSFRRGQRKDIKKLYNDIGEEVTDVKGIQHIILTYFRSLFDSIHPTPADINEALDGLEHRMTATMNMELTKPFTAEEVTQALKQMHPLKSPGPDVAYELNHYLKHKNWGRKGHVSLKLDVSKAYDRVEWGFLESVLLRLGFDRNFVARVMTCVTTKSAIVFSKFVGEADRKELASILGVTEVPKHNKYLGLPTVSGRSKKELFEGIKERIWQKLNSWSSKKLSQGGRSVLLKRLKEYNNAFLAKQAWRVSFSDEGLLQSILKHKYFLNSTLLDARIGSSPSLTWRSLWNTRDLLVAGLRWRVRDGKSIPIKGQPWLPRPGTFQLIGQHANLAEDTKVVALITLAHEWDAALIRSEMWPIDSNCILSIRLRETGALDELIWHFERSGKFIVKSAYQVARGLRAECSCPGSSWAFIWKSKVPPKIALFG</sequence>
<dbReference type="EMBL" id="JACGWN010000005">
    <property type="protein sequence ID" value="KAL0449286.1"/>
    <property type="molecule type" value="Genomic_DNA"/>
</dbReference>
<name>A0AAW2X6M8_9LAMI</name>
<dbReference type="AlphaFoldDB" id="A0AAW2X6M8"/>
<protein>
    <recommendedName>
        <fullName evidence="2">Reverse transcriptase domain-containing protein</fullName>
    </recommendedName>
</protein>
<dbReference type="PANTHER" id="PTHR33116:SF86">
    <property type="entry name" value="REVERSE TRANSCRIPTASE DOMAIN-CONTAINING PROTEIN"/>
    <property type="match status" value="1"/>
</dbReference>
<reference evidence="1" key="2">
    <citation type="journal article" date="2024" name="Plant">
        <title>Genomic evolution and insights into agronomic trait innovations of Sesamum species.</title>
        <authorList>
            <person name="Miao H."/>
            <person name="Wang L."/>
            <person name="Qu L."/>
            <person name="Liu H."/>
            <person name="Sun Y."/>
            <person name="Le M."/>
            <person name="Wang Q."/>
            <person name="Wei S."/>
            <person name="Zheng Y."/>
            <person name="Lin W."/>
            <person name="Duan Y."/>
            <person name="Cao H."/>
            <person name="Xiong S."/>
            <person name="Wang X."/>
            <person name="Wei L."/>
            <person name="Li C."/>
            <person name="Ma Q."/>
            <person name="Ju M."/>
            <person name="Zhao R."/>
            <person name="Li G."/>
            <person name="Mu C."/>
            <person name="Tian Q."/>
            <person name="Mei H."/>
            <person name="Zhang T."/>
            <person name="Gao T."/>
            <person name="Zhang H."/>
        </authorList>
    </citation>
    <scope>NUCLEOTIDE SEQUENCE</scope>
    <source>
        <strain evidence="1">KEN1</strain>
    </source>
</reference>
<evidence type="ECO:0008006" key="2">
    <source>
        <dbReference type="Google" id="ProtNLM"/>
    </source>
</evidence>
<accession>A0AAW2X6M8</accession>
<evidence type="ECO:0000313" key="1">
    <source>
        <dbReference type="EMBL" id="KAL0449286.1"/>
    </source>
</evidence>
<organism evidence="1">
    <name type="scientific">Sesamum latifolium</name>
    <dbReference type="NCBI Taxonomy" id="2727402"/>
    <lineage>
        <taxon>Eukaryota</taxon>
        <taxon>Viridiplantae</taxon>
        <taxon>Streptophyta</taxon>
        <taxon>Embryophyta</taxon>
        <taxon>Tracheophyta</taxon>
        <taxon>Spermatophyta</taxon>
        <taxon>Magnoliopsida</taxon>
        <taxon>eudicotyledons</taxon>
        <taxon>Gunneridae</taxon>
        <taxon>Pentapetalae</taxon>
        <taxon>asterids</taxon>
        <taxon>lamiids</taxon>
        <taxon>Lamiales</taxon>
        <taxon>Pedaliaceae</taxon>
        <taxon>Sesamum</taxon>
    </lineage>
</organism>
<dbReference type="PANTHER" id="PTHR33116">
    <property type="entry name" value="REVERSE TRANSCRIPTASE ZINC-BINDING DOMAIN-CONTAINING PROTEIN-RELATED-RELATED"/>
    <property type="match status" value="1"/>
</dbReference>